<dbReference type="PANTHER" id="PTHR24321:SF8">
    <property type="entry name" value="ESTRADIOL 17-BETA-DEHYDROGENASE 8-RELATED"/>
    <property type="match status" value="1"/>
</dbReference>
<comment type="caution">
    <text evidence="3">The sequence shown here is derived from an EMBL/GenBank/DDBJ whole genome shotgun (WGS) entry which is preliminary data.</text>
</comment>
<feature type="non-terminal residue" evidence="3">
    <location>
        <position position="1"/>
    </location>
</feature>
<evidence type="ECO:0000256" key="2">
    <source>
        <dbReference type="ARBA" id="ARBA00023002"/>
    </source>
</evidence>
<reference evidence="3" key="1">
    <citation type="submission" date="2021-02" db="EMBL/GenBank/DDBJ databases">
        <authorList>
            <person name="Nowell W R."/>
        </authorList>
    </citation>
    <scope>NUCLEOTIDE SEQUENCE</scope>
</reference>
<evidence type="ECO:0000313" key="4">
    <source>
        <dbReference type="Proteomes" id="UP000676336"/>
    </source>
</evidence>
<comment type="similarity">
    <text evidence="1">Belongs to the short-chain dehydrogenases/reductases (SDR) family.</text>
</comment>
<dbReference type="InterPro" id="IPR002347">
    <property type="entry name" value="SDR_fam"/>
</dbReference>
<protein>
    <recommendedName>
        <fullName evidence="5">Estradiol 17-beta-dehydrogenase 8</fullName>
    </recommendedName>
</protein>
<accession>A0A8S3J056</accession>
<evidence type="ECO:0008006" key="5">
    <source>
        <dbReference type="Google" id="ProtNLM"/>
    </source>
</evidence>
<dbReference type="Gene3D" id="3.40.50.720">
    <property type="entry name" value="NAD(P)-binding Rossmann-like Domain"/>
    <property type="match status" value="1"/>
</dbReference>
<evidence type="ECO:0000313" key="3">
    <source>
        <dbReference type="EMBL" id="CAF5207791.1"/>
    </source>
</evidence>
<dbReference type="EMBL" id="CAJOBI010337356">
    <property type="protein sequence ID" value="CAF5207791.1"/>
    <property type="molecule type" value="Genomic_DNA"/>
</dbReference>
<dbReference type="SUPFAM" id="SSF51735">
    <property type="entry name" value="NAD(P)-binding Rossmann-fold domains"/>
    <property type="match status" value="1"/>
</dbReference>
<dbReference type="InterPro" id="IPR036291">
    <property type="entry name" value="NAD(P)-bd_dom_sf"/>
</dbReference>
<keyword evidence="2" id="KW-0560">Oxidoreductase</keyword>
<dbReference type="AlphaFoldDB" id="A0A8S3J056"/>
<dbReference type="GO" id="GO:0016491">
    <property type="term" value="F:oxidoreductase activity"/>
    <property type="evidence" value="ECO:0007669"/>
    <property type="project" value="UniProtKB-KW"/>
</dbReference>
<dbReference type="Proteomes" id="UP000676336">
    <property type="component" value="Unassembled WGS sequence"/>
</dbReference>
<proteinExistence type="inferred from homology"/>
<name>A0A8S3J056_9BILA</name>
<organism evidence="3 4">
    <name type="scientific">Rotaria magnacalcarata</name>
    <dbReference type="NCBI Taxonomy" id="392030"/>
    <lineage>
        <taxon>Eukaryota</taxon>
        <taxon>Metazoa</taxon>
        <taxon>Spiralia</taxon>
        <taxon>Gnathifera</taxon>
        <taxon>Rotifera</taxon>
        <taxon>Eurotatoria</taxon>
        <taxon>Bdelloidea</taxon>
        <taxon>Philodinida</taxon>
        <taxon>Philodinidae</taxon>
        <taxon>Rotaria</taxon>
    </lineage>
</organism>
<dbReference type="PANTHER" id="PTHR24321">
    <property type="entry name" value="DEHYDROGENASES, SHORT CHAIN"/>
    <property type="match status" value="1"/>
</dbReference>
<dbReference type="Pfam" id="PF13561">
    <property type="entry name" value="adh_short_C2"/>
    <property type="match status" value="1"/>
</dbReference>
<dbReference type="PRINTS" id="PR00081">
    <property type="entry name" value="GDHRDH"/>
</dbReference>
<gene>
    <name evidence="3" type="ORF">SMN809_LOCUS77435</name>
</gene>
<evidence type="ECO:0000256" key="1">
    <source>
        <dbReference type="ARBA" id="ARBA00006484"/>
    </source>
</evidence>
<sequence length="77" mass="8108">AKELGRVGIRVNAILPGFIQTPMTDKIPDKVKQKLLSSIAMGRMGSPDEIAQVCLFLASNSMSSYVNGASIDVTGGL</sequence>